<comment type="caution">
    <text evidence="4">The sequence shown here is derived from an EMBL/GenBank/DDBJ whole genome shotgun (WGS) entry which is preliminary data.</text>
</comment>
<dbReference type="Proteomes" id="UP001595387">
    <property type="component" value="Unassembled WGS sequence"/>
</dbReference>
<name>A0ABV7ABY7_9BACI</name>
<accession>A0ABV7ABY7</accession>
<proteinExistence type="predicted"/>
<dbReference type="InterPro" id="IPR029045">
    <property type="entry name" value="ClpP/crotonase-like_dom_sf"/>
</dbReference>
<evidence type="ECO:0000256" key="2">
    <source>
        <dbReference type="ARBA" id="ARBA00023140"/>
    </source>
</evidence>
<keyword evidence="3" id="KW-0413">Isomerase</keyword>
<evidence type="ECO:0000256" key="1">
    <source>
        <dbReference type="ARBA" id="ARBA00004275"/>
    </source>
</evidence>
<comment type="subcellular location">
    <subcellularLocation>
        <location evidence="1">Peroxisome</location>
    </subcellularLocation>
</comment>
<dbReference type="PANTHER" id="PTHR43684">
    <property type="match status" value="1"/>
</dbReference>
<keyword evidence="2" id="KW-0576">Peroxisome</keyword>
<dbReference type="PANTHER" id="PTHR43684:SF1">
    <property type="entry name" value="ENOYL-COA DELTA ISOMERASE 2"/>
    <property type="match status" value="1"/>
</dbReference>
<sequence>MRKTISYNKMEEGYAEIRLDRPGKHNAVSIEMAKELQETLENARQETIKFLVITGVGDKMFCTGGDLKELHGGLSTDEAFSILHPMKKVLYELVSFPCTGYPPA</sequence>
<reference evidence="5" key="1">
    <citation type="journal article" date="2019" name="Int. J. Syst. Evol. Microbiol.">
        <title>The Global Catalogue of Microorganisms (GCM) 10K type strain sequencing project: providing services to taxonomists for standard genome sequencing and annotation.</title>
        <authorList>
            <consortium name="The Broad Institute Genomics Platform"/>
            <consortium name="The Broad Institute Genome Sequencing Center for Infectious Disease"/>
            <person name="Wu L."/>
            <person name="Ma J."/>
        </authorList>
    </citation>
    <scope>NUCLEOTIDE SEQUENCE [LARGE SCALE GENOMIC DNA]</scope>
    <source>
        <strain evidence="5">KCTC 13193</strain>
    </source>
</reference>
<dbReference type="InterPro" id="IPR001753">
    <property type="entry name" value="Enoyl-CoA_hydra/iso"/>
</dbReference>
<protein>
    <submittedName>
        <fullName evidence="4">Enoyl-CoA hydratase/isomerase family protein</fullName>
    </submittedName>
</protein>
<dbReference type="EMBL" id="JBHRRZ010000040">
    <property type="protein sequence ID" value="MFC2950210.1"/>
    <property type="molecule type" value="Genomic_DNA"/>
</dbReference>
<dbReference type="InterPro" id="IPR051053">
    <property type="entry name" value="ECH/Chromodomain_protein"/>
</dbReference>
<evidence type="ECO:0000313" key="5">
    <source>
        <dbReference type="Proteomes" id="UP001595387"/>
    </source>
</evidence>
<evidence type="ECO:0000256" key="3">
    <source>
        <dbReference type="ARBA" id="ARBA00023235"/>
    </source>
</evidence>
<dbReference type="RefSeq" id="WP_390308296.1">
    <property type="nucleotide sequence ID" value="NZ_JBHRRZ010000040.1"/>
</dbReference>
<gene>
    <name evidence="4" type="ORF">ACFODW_17945</name>
</gene>
<keyword evidence="5" id="KW-1185">Reference proteome</keyword>
<evidence type="ECO:0000313" key="4">
    <source>
        <dbReference type="EMBL" id="MFC2950210.1"/>
    </source>
</evidence>
<dbReference type="SUPFAM" id="SSF52096">
    <property type="entry name" value="ClpP/crotonase"/>
    <property type="match status" value="1"/>
</dbReference>
<dbReference type="CDD" id="cd06558">
    <property type="entry name" value="crotonase-like"/>
    <property type="match status" value="1"/>
</dbReference>
<dbReference type="Pfam" id="PF00378">
    <property type="entry name" value="ECH_1"/>
    <property type="match status" value="1"/>
</dbReference>
<organism evidence="4 5">
    <name type="scientific">Virgibacillus sediminis</name>
    <dbReference type="NCBI Taxonomy" id="202260"/>
    <lineage>
        <taxon>Bacteria</taxon>
        <taxon>Bacillati</taxon>
        <taxon>Bacillota</taxon>
        <taxon>Bacilli</taxon>
        <taxon>Bacillales</taxon>
        <taxon>Bacillaceae</taxon>
        <taxon>Virgibacillus</taxon>
    </lineage>
</organism>
<dbReference type="Gene3D" id="3.90.226.10">
    <property type="entry name" value="2-enoyl-CoA Hydratase, Chain A, domain 1"/>
    <property type="match status" value="1"/>
</dbReference>